<accession>A0AAV5RNC6</accession>
<feature type="region of interest" description="Disordered" evidence="1">
    <location>
        <begin position="105"/>
        <end position="129"/>
    </location>
</feature>
<evidence type="ECO:0000313" key="3">
    <source>
        <dbReference type="Proteomes" id="UP001362899"/>
    </source>
</evidence>
<proteinExistence type="predicted"/>
<dbReference type="AlphaFoldDB" id="A0AAV5RNC6"/>
<evidence type="ECO:0000256" key="1">
    <source>
        <dbReference type="SAM" id="MobiDB-lite"/>
    </source>
</evidence>
<sequence>MYKLPNFGSTVRAIDTVLPHLLHKTMPEHLVHKNITFNLLPEQHNLSFHGSRVYHTIQVLLQVAITPWLLPTGTQLSILSRRTTEDKEINDRKYIVNWRSVLPEGTPTNDDPCDQHSNPATPGHLGHLGSLGHLGPQKFQQFQESTPTFLSNTEMTRKTGLQMDLDIPTDTVLKSQSFSLPGKLIQSLGLLPHEYPCMAGTFEFQFDSECQTVLVHTVRNVEYIARRPCESVRIAT</sequence>
<reference evidence="2 3" key="1">
    <citation type="journal article" date="2023" name="Elife">
        <title>Identification of key yeast species and microbe-microbe interactions impacting larval growth of Drosophila in the wild.</title>
        <authorList>
            <person name="Mure A."/>
            <person name="Sugiura Y."/>
            <person name="Maeda R."/>
            <person name="Honda K."/>
            <person name="Sakurai N."/>
            <person name="Takahashi Y."/>
            <person name="Watada M."/>
            <person name="Katoh T."/>
            <person name="Gotoh A."/>
            <person name="Gotoh Y."/>
            <person name="Taniguchi I."/>
            <person name="Nakamura K."/>
            <person name="Hayashi T."/>
            <person name="Katayama T."/>
            <person name="Uemura T."/>
            <person name="Hattori Y."/>
        </authorList>
    </citation>
    <scope>NUCLEOTIDE SEQUENCE [LARGE SCALE GENOMIC DNA]</scope>
    <source>
        <strain evidence="2 3">SB-73</strain>
    </source>
</reference>
<dbReference type="Proteomes" id="UP001362899">
    <property type="component" value="Unassembled WGS sequence"/>
</dbReference>
<keyword evidence="3" id="KW-1185">Reference proteome</keyword>
<dbReference type="EMBL" id="BTGC01000008">
    <property type="protein sequence ID" value="GMM52920.1"/>
    <property type="molecule type" value="Genomic_DNA"/>
</dbReference>
<evidence type="ECO:0000313" key="2">
    <source>
        <dbReference type="EMBL" id="GMM52920.1"/>
    </source>
</evidence>
<organism evidence="2 3">
    <name type="scientific">Starmerella bacillaris</name>
    <name type="common">Yeast</name>
    <name type="synonym">Candida zemplinina</name>
    <dbReference type="NCBI Taxonomy" id="1247836"/>
    <lineage>
        <taxon>Eukaryota</taxon>
        <taxon>Fungi</taxon>
        <taxon>Dikarya</taxon>
        <taxon>Ascomycota</taxon>
        <taxon>Saccharomycotina</taxon>
        <taxon>Dipodascomycetes</taxon>
        <taxon>Dipodascales</taxon>
        <taxon>Trichomonascaceae</taxon>
        <taxon>Starmerella</taxon>
    </lineage>
</organism>
<comment type="caution">
    <text evidence="2">The sequence shown here is derived from an EMBL/GenBank/DDBJ whole genome shotgun (WGS) entry which is preliminary data.</text>
</comment>
<name>A0AAV5RNC6_STABA</name>
<gene>
    <name evidence="2" type="ORF">DASB73_038830</name>
</gene>
<protein>
    <submittedName>
        <fullName evidence="2">Uncharacterized protein</fullName>
    </submittedName>
</protein>